<dbReference type="PANTHER" id="PTHR13774:SF17">
    <property type="entry name" value="PHENAZINE BIOSYNTHESIS-LIKE DOMAIN-CONTAINING PROTEIN"/>
    <property type="match status" value="1"/>
</dbReference>
<dbReference type="InterPro" id="IPR003719">
    <property type="entry name" value="Phenazine_PhzF-like"/>
</dbReference>
<dbReference type="PIRSF" id="PIRSF016184">
    <property type="entry name" value="PhzC_PhzF"/>
    <property type="match status" value="1"/>
</dbReference>
<evidence type="ECO:0000313" key="5">
    <source>
        <dbReference type="Proteomes" id="UP000256520"/>
    </source>
</evidence>
<evidence type="ECO:0000256" key="1">
    <source>
        <dbReference type="ARBA" id="ARBA00008270"/>
    </source>
</evidence>
<comment type="caution">
    <text evidence="4">The sequence shown here is derived from an EMBL/GenBank/DDBJ whole genome shotgun (WGS) entry which is preliminary data.</text>
</comment>
<dbReference type="NCBIfam" id="TIGR00654">
    <property type="entry name" value="PhzF_family"/>
    <property type="match status" value="1"/>
</dbReference>
<reference evidence="5" key="1">
    <citation type="submission" date="2017-11" db="EMBL/GenBank/DDBJ databases">
        <authorList>
            <person name="Zhu W."/>
        </authorList>
    </citation>
    <scope>NUCLEOTIDE SEQUENCE [LARGE SCALE GENOMIC DNA]</scope>
    <source>
        <strain evidence="5">CAU 1051</strain>
    </source>
</reference>
<dbReference type="Proteomes" id="UP000256520">
    <property type="component" value="Unassembled WGS sequence"/>
</dbReference>
<evidence type="ECO:0000256" key="3">
    <source>
        <dbReference type="PIRSR" id="PIRSR016184-1"/>
    </source>
</evidence>
<name>A0A3D8PPT6_9BACI</name>
<dbReference type="OrthoDB" id="9788221at2"/>
<protein>
    <submittedName>
        <fullName evidence="4">Isomerase</fullName>
    </submittedName>
</protein>
<dbReference type="SUPFAM" id="SSF54506">
    <property type="entry name" value="Diaminopimelate epimerase-like"/>
    <property type="match status" value="1"/>
</dbReference>
<evidence type="ECO:0000313" key="4">
    <source>
        <dbReference type="EMBL" id="RDW17219.1"/>
    </source>
</evidence>
<comment type="similarity">
    <text evidence="1">Belongs to the PhzF family.</text>
</comment>
<gene>
    <name evidence="4" type="ORF">CWR45_12550</name>
</gene>
<dbReference type="AlphaFoldDB" id="A0A3D8PPT6"/>
<evidence type="ECO:0000256" key="2">
    <source>
        <dbReference type="ARBA" id="ARBA00023235"/>
    </source>
</evidence>
<keyword evidence="5" id="KW-1185">Reference proteome</keyword>
<dbReference type="EMBL" id="PIOD01000014">
    <property type="protein sequence ID" value="RDW17219.1"/>
    <property type="molecule type" value="Genomic_DNA"/>
</dbReference>
<accession>A0A3D8PPT6</accession>
<dbReference type="PANTHER" id="PTHR13774">
    <property type="entry name" value="PHENAZINE BIOSYNTHESIS PROTEIN"/>
    <property type="match status" value="1"/>
</dbReference>
<dbReference type="RefSeq" id="WP_115750230.1">
    <property type="nucleotide sequence ID" value="NZ_PIOD01000014.1"/>
</dbReference>
<organism evidence="4 5">
    <name type="scientific">Oceanobacillus chungangensis</name>
    <dbReference type="NCBI Taxonomy" id="1229152"/>
    <lineage>
        <taxon>Bacteria</taxon>
        <taxon>Bacillati</taxon>
        <taxon>Bacillota</taxon>
        <taxon>Bacilli</taxon>
        <taxon>Bacillales</taxon>
        <taxon>Bacillaceae</taxon>
        <taxon>Oceanobacillus</taxon>
    </lineage>
</organism>
<proteinExistence type="inferred from homology"/>
<dbReference type="Gene3D" id="3.10.310.10">
    <property type="entry name" value="Diaminopimelate Epimerase, Chain A, domain 1"/>
    <property type="match status" value="2"/>
</dbReference>
<dbReference type="GO" id="GO:0016853">
    <property type="term" value="F:isomerase activity"/>
    <property type="evidence" value="ECO:0007669"/>
    <property type="project" value="UniProtKB-KW"/>
</dbReference>
<sequence length="299" mass="32780">MKSITVHHYDAFSTEPNKGNPAGVVLNGDELTDGEMQEIALKVGFNETAFPIKSDVADLRIRFFTLGHEMNLCGHATMATIYALKSTGILGDKTELTIETNAGILPIKINTSVDKKITITMKQAVPEFKEFTGSKEDLANAIGLKKSDLQADLPILYGSTGTWTLLIPIKQLDAFQKMEPNNKLFPGILKEIPKSSVHPFCLETYDSNADMHARHFSSPYSGTIEDAVTGTASGVMGAYYAKYIKNTFNEPLNLIVEQGQEIEKDGRVIVQVSKNSGSLDVQITGNAVYVKDFQVLIEK</sequence>
<dbReference type="GO" id="GO:0005737">
    <property type="term" value="C:cytoplasm"/>
    <property type="evidence" value="ECO:0007669"/>
    <property type="project" value="TreeGrafter"/>
</dbReference>
<dbReference type="Pfam" id="PF02567">
    <property type="entry name" value="PhzC-PhzF"/>
    <property type="match status" value="1"/>
</dbReference>
<feature type="active site" evidence="3">
    <location>
        <position position="47"/>
    </location>
</feature>
<keyword evidence="2 4" id="KW-0413">Isomerase</keyword>